<keyword evidence="2" id="KW-0808">Transferase</keyword>
<dbReference type="InterPro" id="IPR000182">
    <property type="entry name" value="GNAT_dom"/>
</dbReference>
<accession>A0AAV1ZWM5</accession>
<dbReference type="Pfam" id="PF13302">
    <property type="entry name" value="Acetyltransf_3"/>
    <property type="match status" value="1"/>
</dbReference>
<feature type="domain" description="N-acetyltransferase" evidence="5">
    <location>
        <begin position="14"/>
        <end position="158"/>
    </location>
</feature>
<dbReference type="InterPro" id="IPR016181">
    <property type="entry name" value="Acyl_CoA_acyltransferase"/>
</dbReference>
<dbReference type="AlphaFoldDB" id="A0AAV1ZWM5"/>
<evidence type="ECO:0000256" key="1">
    <source>
        <dbReference type="ARBA" id="ARBA00009342"/>
    </source>
</evidence>
<evidence type="ECO:0000256" key="3">
    <source>
        <dbReference type="ARBA" id="ARBA00023315"/>
    </source>
</evidence>
<gene>
    <name evidence="6" type="ORF">LARSCL_LOCUS7722</name>
</gene>
<dbReference type="EMBL" id="CAXIEN010000080">
    <property type="protein sequence ID" value="CAL1274801.1"/>
    <property type="molecule type" value="Genomic_DNA"/>
</dbReference>
<dbReference type="PANTHER" id="PTHR13256:SF16">
    <property type="entry name" value="ALPHA_BETA-TUBULIN-N-ACETYLTRANSFERASE 9"/>
    <property type="match status" value="1"/>
</dbReference>
<keyword evidence="7" id="KW-1185">Reference proteome</keyword>
<evidence type="ECO:0000256" key="4">
    <source>
        <dbReference type="ARBA" id="ARBA00069551"/>
    </source>
</evidence>
<dbReference type="PANTHER" id="PTHR13256">
    <property type="entry name" value="N-ACETYLTRANSFERASE 9"/>
    <property type="match status" value="1"/>
</dbReference>
<keyword evidence="3" id="KW-0012">Acyltransferase</keyword>
<dbReference type="FunFam" id="3.40.630.30:FF:000248">
    <property type="entry name" value="N-acetyltransferase 9-like protein"/>
    <property type="match status" value="1"/>
</dbReference>
<evidence type="ECO:0000313" key="6">
    <source>
        <dbReference type="EMBL" id="CAL1274801.1"/>
    </source>
</evidence>
<comment type="similarity">
    <text evidence="1">Belongs to the acetyltransferase family. GNAT subfamily.</text>
</comment>
<dbReference type="SUPFAM" id="SSF55729">
    <property type="entry name" value="Acyl-CoA N-acyltransferases (Nat)"/>
    <property type="match status" value="1"/>
</dbReference>
<dbReference type="Proteomes" id="UP001497382">
    <property type="component" value="Unassembled WGS sequence"/>
</dbReference>
<name>A0AAV1ZWM5_9ARAC</name>
<dbReference type="GO" id="GO:0008080">
    <property type="term" value="F:N-acetyltransferase activity"/>
    <property type="evidence" value="ECO:0007669"/>
    <property type="project" value="InterPro"/>
</dbReference>
<sequence>MKINSCLKILGDKIVLVPYKKIHVEKYHVWMQNPELLELTASEPLTLKQEYEMQQSWFQDEDKCTFIILDKKILEDTKNEIDSMIGDVNLYLNDPDDIHGAEIEVMIADPSHRSKGKGKEALLFMLRYGTEALSITKFTAKIKMKNNTSLKLFSNIGFAEVNRSEVFLEIEMVFESSKKWRDELISKTQMYKIENYI</sequence>
<reference evidence="6 7" key="1">
    <citation type="submission" date="2024-04" db="EMBL/GenBank/DDBJ databases">
        <authorList>
            <person name="Rising A."/>
            <person name="Reimegard J."/>
            <person name="Sonavane S."/>
            <person name="Akerstrom W."/>
            <person name="Nylinder S."/>
            <person name="Hedman E."/>
            <person name="Kallberg Y."/>
        </authorList>
    </citation>
    <scope>NUCLEOTIDE SEQUENCE [LARGE SCALE GENOMIC DNA]</scope>
</reference>
<comment type="caution">
    <text evidence="6">The sequence shown here is derived from an EMBL/GenBank/DDBJ whole genome shotgun (WGS) entry which is preliminary data.</text>
</comment>
<evidence type="ECO:0000256" key="2">
    <source>
        <dbReference type="ARBA" id="ARBA00022679"/>
    </source>
</evidence>
<proteinExistence type="inferred from homology"/>
<organism evidence="6 7">
    <name type="scientific">Larinioides sclopetarius</name>
    <dbReference type="NCBI Taxonomy" id="280406"/>
    <lineage>
        <taxon>Eukaryota</taxon>
        <taxon>Metazoa</taxon>
        <taxon>Ecdysozoa</taxon>
        <taxon>Arthropoda</taxon>
        <taxon>Chelicerata</taxon>
        <taxon>Arachnida</taxon>
        <taxon>Araneae</taxon>
        <taxon>Araneomorphae</taxon>
        <taxon>Entelegynae</taxon>
        <taxon>Araneoidea</taxon>
        <taxon>Araneidae</taxon>
        <taxon>Larinioides</taxon>
    </lineage>
</organism>
<dbReference type="InterPro" id="IPR039135">
    <property type="entry name" value="NAT9-like"/>
</dbReference>
<evidence type="ECO:0000259" key="5">
    <source>
        <dbReference type="Pfam" id="PF13302"/>
    </source>
</evidence>
<dbReference type="Gene3D" id="3.40.630.30">
    <property type="match status" value="1"/>
</dbReference>
<protein>
    <recommendedName>
        <fullName evidence="4">N-acetyltransferase 9-like protein</fullName>
    </recommendedName>
</protein>
<evidence type="ECO:0000313" key="7">
    <source>
        <dbReference type="Proteomes" id="UP001497382"/>
    </source>
</evidence>